<keyword evidence="3" id="KW-0732">Signal</keyword>
<evidence type="ECO:0000313" key="4">
    <source>
        <dbReference type="EMBL" id="TKR72645.1"/>
    </source>
</evidence>
<feature type="chain" id="PRO_5020937616" evidence="3">
    <location>
        <begin position="21"/>
        <end position="280"/>
    </location>
</feature>
<dbReference type="EMBL" id="AZBU02000006">
    <property type="protein sequence ID" value="TKR72645.1"/>
    <property type="molecule type" value="Genomic_DNA"/>
</dbReference>
<keyword evidence="2" id="KW-1133">Transmembrane helix</keyword>
<protein>
    <submittedName>
        <fullName evidence="4">Uncharacterized protein</fullName>
    </submittedName>
</protein>
<sequence length="280" mass="30924">MRFLYLTLLFLTVAWNGGGAQLADTICNRGTKFECPCASCLDASPFRSDNPTSLLEWISVAFAHCSQLRGTLVEEKIRAKIAGWVNEECGSVLNCRKEGMDRAVQACNVVVGDFSCEPKRNNRILLGLVKNCSENFDNGNLLSSSLLGSVIQSREHLLSFVLNSDLISVLKEKKFPKATSPATTSTTSATTSTSSPPSTVTLTTTTMTTPTRFYPRPMPTTFWPPWMSVAFEAFCGLSFVGFLLCCLAVRCLACDLNWQQLTLGGWVKHRHYKKATMELY</sequence>
<reference evidence="4 5" key="2">
    <citation type="journal article" date="2019" name="G3 (Bethesda)">
        <title>Hybrid Assembly of the Genome of the Entomopathogenic Nematode Steinernema carpocapsae Identifies the X-Chromosome.</title>
        <authorList>
            <person name="Serra L."/>
            <person name="Macchietto M."/>
            <person name="Macias-Munoz A."/>
            <person name="McGill C.J."/>
            <person name="Rodriguez I.M."/>
            <person name="Rodriguez B."/>
            <person name="Murad R."/>
            <person name="Mortazavi A."/>
        </authorList>
    </citation>
    <scope>NUCLEOTIDE SEQUENCE [LARGE SCALE GENOMIC DNA]</scope>
    <source>
        <strain evidence="4 5">ALL</strain>
    </source>
</reference>
<name>A0A4V6A0T6_STECR</name>
<proteinExistence type="predicted"/>
<feature type="region of interest" description="Disordered" evidence="1">
    <location>
        <begin position="178"/>
        <end position="201"/>
    </location>
</feature>
<keyword evidence="2" id="KW-0812">Transmembrane</keyword>
<evidence type="ECO:0000256" key="1">
    <source>
        <dbReference type="SAM" id="MobiDB-lite"/>
    </source>
</evidence>
<organism evidence="4 5">
    <name type="scientific">Steinernema carpocapsae</name>
    <name type="common">Entomopathogenic nematode</name>
    <dbReference type="NCBI Taxonomy" id="34508"/>
    <lineage>
        <taxon>Eukaryota</taxon>
        <taxon>Metazoa</taxon>
        <taxon>Ecdysozoa</taxon>
        <taxon>Nematoda</taxon>
        <taxon>Chromadorea</taxon>
        <taxon>Rhabditida</taxon>
        <taxon>Tylenchina</taxon>
        <taxon>Panagrolaimomorpha</taxon>
        <taxon>Strongyloidoidea</taxon>
        <taxon>Steinernematidae</taxon>
        <taxon>Steinernema</taxon>
    </lineage>
</organism>
<gene>
    <name evidence="4" type="ORF">L596_020062</name>
</gene>
<reference evidence="4 5" key="1">
    <citation type="journal article" date="2015" name="Genome Biol.">
        <title>Comparative genomics of Steinernema reveals deeply conserved gene regulatory networks.</title>
        <authorList>
            <person name="Dillman A.R."/>
            <person name="Macchietto M."/>
            <person name="Porter C.F."/>
            <person name="Rogers A."/>
            <person name="Williams B."/>
            <person name="Antoshechkin I."/>
            <person name="Lee M.M."/>
            <person name="Goodwin Z."/>
            <person name="Lu X."/>
            <person name="Lewis E.E."/>
            <person name="Goodrich-Blair H."/>
            <person name="Stock S.P."/>
            <person name="Adams B.J."/>
            <person name="Sternberg P.W."/>
            <person name="Mortazavi A."/>
        </authorList>
    </citation>
    <scope>NUCLEOTIDE SEQUENCE [LARGE SCALE GENOMIC DNA]</scope>
    <source>
        <strain evidence="4 5">ALL</strain>
    </source>
</reference>
<feature type="compositionally biased region" description="Low complexity" evidence="1">
    <location>
        <begin position="179"/>
        <end position="201"/>
    </location>
</feature>
<keyword evidence="2" id="KW-0472">Membrane</keyword>
<comment type="caution">
    <text evidence="4">The sequence shown here is derived from an EMBL/GenBank/DDBJ whole genome shotgun (WGS) entry which is preliminary data.</text>
</comment>
<dbReference type="OrthoDB" id="5864341at2759"/>
<evidence type="ECO:0000256" key="3">
    <source>
        <dbReference type="SAM" id="SignalP"/>
    </source>
</evidence>
<dbReference type="Proteomes" id="UP000298663">
    <property type="component" value="Unassembled WGS sequence"/>
</dbReference>
<evidence type="ECO:0000313" key="5">
    <source>
        <dbReference type="Proteomes" id="UP000298663"/>
    </source>
</evidence>
<accession>A0A4V6A0T6</accession>
<feature type="signal peptide" evidence="3">
    <location>
        <begin position="1"/>
        <end position="20"/>
    </location>
</feature>
<feature type="transmembrane region" description="Helical" evidence="2">
    <location>
        <begin position="226"/>
        <end position="249"/>
    </location>
</feature>
<keyword evidence="5" id="KW-1185">Reference proteome</keyword>
<dbReference type="AlphaFoldDB" id="A0A4V6A0T6"/>
<evidence type="ECO:0000256" key="2">
    <source>
        <dbReference type="SAM" id="Phobius"/>
    </source>
</evidence>